<comment type="caution">
    <text evidence="1">The sequence shown here is derived from an EMBL/GenBank/DDBJ whole genome shotgun (WGS) entry which is preliminary data.</text>
</comment>
<reference evidence="1 2" key="1">
    <citation type="submission" date="2017-09" db="EMBL/GenBank/DDBJ databases">
        <title>Large-scale bioinformatics analysis of Bacillus genomes uncovers conserved roles of natural products in bacterial physiology.</title>
        <authorList>
            <consortium name="Agbiome Team Llc"/>
            <person name="Bleich R.M."/>
            <person name="Grubbs K.J."/>
            <person name="Santa Maria K.C."/>
            <person name="Allen S.E."/>
            <person name="Farag S."/>
            <person name="Shank E.A."/>
            <person name="Bowers A."/>
        </authorList>
    </citation>
    <scope>NUCLEOTIDE SEQUENCE [LARGE SCALE GENOMIC DNA]</scope>
    <source>
        <strain evidence="1 2">AFS094862</strain>
    </source>
</reference>
<dbReference type="EMBL" id="NVOI01000139">
    <property type="protein sequence ID" value="PGG81814.1"/>
    <property type="molecule type" value="Genomic_DNA"/>
</dbReference>
<protein>
    <submittedName>
        <fullName evidence="1">Uncharacterized protein</fullName>
    </submittedName>
</protein>
<name>A0A2B5CZ95_9BACI</name>
<proteinExistence type="predicted"/>
<dbReference type="AlphaFoldDB" id="A0A2B5CZ95"/>
<dbReference type="Proteomes" id="UP000225320">
    <property type="component" value="Unassembled WGS sequence"/>
</dbReference>
<accession>A0A2B5CZ95</accession>
<organism evidence="1 2">
    <name type="scientific">Bacillus toyonensis</name>
    <dbReference type="NCBI Taxonomy" id="155322"/>
    <lineage>
        <taxon>Bacteria</taxon>
        <taxon>Bacillati</taxon>
        <taxon>Bacillota</taxon>
        <taxon>Bacilli</taxon>
        <taxon>Bacillales</taxon>
        <taxon>Bacillaceae</taxon>
        <taxon>Bacillus</taxon>
        <taxon>Bacillus cereus group</taxon>
    </lineage>
</organism>
<evidence type="ECO:0000313" key="1">
    <source>
        <dbReference type="EMBL" id="PGG81814.1"/>
    </source>
</evidence>
<evidence type="ECO:0000313" key="2">
    <source>
        <dbReference type="Proteomes" id="UP000225320"/>
    </source>
</evidence>
<feature type="non-terminal residue" evidence="1">
    <location>
        <position position="1"/>
    </location>
</feature>
<sequence length="65" mass="7722">SKKIEARQGLFDMPTFIKFIKDNKKLYGKNAFCIKIYLKLMDVWRDPYKKSQCAIQSFVLLFLAK</sequence>
<gene>
    <name evidence="1" type="ORF">CON73_28585</name>
</gene>